<dbReference type="Proteomes" id="UP000220102">
    <property type="component" value="Unassembled WGS sequence"/>
</dbReference>
<accession>A0A2A8CWT4</accession>
<proteinExistence type="inferred from homology"/>
<dbReference type="GO" id="GO:0004536">
    <property type="term" value="F:DNA nuclease activity"/>
    <property type="evidence" value="ECO:0007669"/>
    <property type="project" value="InterPro"/>
</dbReference>
<organism evidence="5 6">
    <name type="scientific">Longibacter salinarum</name>
    <dbReference type="NCBI Taxonomy" id="1850348"/>
    <lineage>
        <taxon>Bacteria</taxon>
        <taxon>Pseudomonadati</taxon>
        <taxon>Rhodothermota</taxon>
        <taxon>Rhodothermia</taxon>
        <taxon>Rhodothermales</taxon>
        <taxon>Salisaetaceae</taxon>
        <taxon>Longibacter</taxon>
    </lineage>
</organism>
<dbReference type="AlphaFoldDB" id="A0A2A8CWT4"/>
<evidence type="ECO:0000256" key="3">
    <source>
        <dbReference type="ARBA" id="ARBA00022801"/>
    </source>
</evidence>
<evidence type="ECO:0000313" key="5">
    <source>
        <dbReference type="EMBL" id="PEN13057.1"/>
    </source>
</evidence>
<feature type="domain" description="Endonuclease/exonuclease/phosphatase" evidence="4">
    <location>
        <begin position="61"/>
        <end position="255"/>
    </location>
</feature>
<reference evidence="5 6" key="1">
    <citation type="submission" date="2017-10" db="EMBL/GenBank/DDBJ databases">
        <title>Draft genome of Longibacter Salinarum.</title>
        <authorList>
            <person name="Goh K.M."/>
            <person name="Shamsir M.S."/>
            <person name="Lim S.W."/>
        </authorList>
    </citation>
    <scope>NUCLEOTIDE SEQUENCE [LARGE SCALE GENOMIC DNA]</scope>
    <source>
        <strain evidence="5 6">KCTC 52045</strain>
    </source>
</reference>
<dbReference type="SUPFAM" id="SSF56219">
    <property type="entry name" value="DNase I-like"/>
    <property type="match status" value="1"/>
</dbReference>
<evidence type="ECO:0000256" key="1">
    <source>
        <dbReference type="ARBA" id="ARBA00007359"/>
    </source>
</evidence>
<dbReference type="InterPro" id="IPR005135">
    <property type="entry name" value="Endo/exonuclease/phosphatase"/>
</dbReference>
<dbReference type="PANTHER" id="PTHR11371">
    <property type="entry name" value="DEOXYRIBONUCLEASE"/>
    <property type="match status" value="1"/>
</dbReference>
<dbReference type="RefSeq" id="WP_098075649.1">
    <property type="nucleotide sequence ID" value="NZ_PDEQ01000005.1"/>
</dbReference>
<protein>
    <submittedName>
        <fullName evidence="5">Endonuclease</fullName>
    </submittedName>
</protein>
<keyword evidence="6" id="KW-1185">Reference proteome</keyword>
<dbReference type="SMART" id="SM00476">
    <property type="entry name" value="DNaseIc"/>
    <property type="match status" value="1"/>
</dbReference>
<name>A0A2A8CWT4_9BACT</name>
<evidence type="ECO:0000259" key="4">
    <source>
        <dbReference type="Pfam" id="PF03372"/>
    </source>
</evidence>
<gene>
    <name evidence="5" type="ORF">CRI94_10400</name>
</gene>
<sequence length="314" mass="35118">MDSKVKRLLMAAVIVISVAGVEYVTGIEILGIATRSATDPVATVQTETTGEAPSGPYLRLATWNLYNFGRSKNDREMAFIAETLRDYDIVAIQEVSTGPAGAQAVGRLVDELDRRGFDWDYRLSDPTSGDGSERYAYVWKTSRAQIKGRAWLEPTLSRSIDREPYMARFQERKSGSTFLVASIHAVPRSKDPEHEVRQLDALHPRYASDHLVVLGDFNLDEDHEAFSGFRRLGYRAVLDDQPTSLRRKRRTGPNGHLANEYDNIFVEMGPLHISRGGIADFTTAFSTLREARRISDHLPVHVDIQWTATSAPAP</sequence>
<dbReference type="CDD" id="cd10283">
    <property type="entry name" value="MnuA_DNase1-like"/>
    <property type="match status" value="1"/>
</dbReference>
<keyword evidence="5" id="KW-0255">Endonuclease</keyword>
<dbReference type="Pfam" id="PF03372">
    <property type="entry name" value="Exo_endo_phos"/>
    <property type="match status" value="1"/>
</dbReference>
<dbReference type="Gene3D" id="3.60.10.10">
    <property type="entry name" value="Endonuclease/exonuclease/phosphatase"/>
    <property type="match status" value="1"/>
</dbReference>
<keyword evidence="3" id="KW-0378">Hydrolase</keyword>
<dbReference type="InterPro" id="IPR016202">
    <property type="entry name" value="DNase_I"/>
</dbReference>
<comment type="caution">
    <text evidence="5">The sequence shown here is derived from an EMBL/GenBank/DDBJ whole genome shotgun (WGS) entry which is preliminary data.</text>
</comment>
<dbReference type="GO" id="GO:0016787">
    <property type="term" value="F:hydrolase activity"/>
    <property type="evidence" value="ECO:0007669"/>
    <property type="project" value="UniProtKB-KW"/>
</dbReference>
<dbReference type="InterPro" id="IPR036691">
    <property type="entry name" value="Endo/exonu/phosph_ase_sf"/>
</dbReference>
<keyword evidence="2" id="KW-0540">Nuclease</keyword>
<dbReference type="GO" id="GO:0004519">
    <property type="term" value="F:endonuclease activity"/>
    <property type="evidence" value="ECO:0007669"/>
    <property type="project" value="UniProtKB-KW"/>
</dbReference>
<evidence type="ECO:0000313" key="6">
    <source>
        <dbReference type="Proteomes" id="UP000220102"/>
    </source>
</evidence>
<evidence type="ECO:0000256" key="2">
    <source>
        <dbReference type="ARBA" id="ARBA00022722"/>
    </source>
</evidence>
<dbReference type="OrthoDB" id="5500612at2"/>
<dbReference type="GO" id="GO:0006308">
    <property type="term" value="P:DNA catabolic process"/>
    <property type="evidence" value="ECO:0007669"/>
    <property type="project" value="InterPro"/>
</dbReference>
<comment type="similarity">
    <text evidence="1">Belongs to the DNase I family.</text>
</comment>
<dbReference type="PANTHER" id="PTHR11371:SF31">
    <property type="entry name" value="EXTRACELLULAR NUCLEASE"/>
    <property type="match status" value="1"/>
</dbReference>
<dbReference type="EMBL" id="PDEQ01000005">
    <property type="protein sequence ID" value="PEN13057.1"/>
    <property type="molecule type" value="Genomic_DNA"/>
</dbReference>